<keyword evidence="3 6" id="KW-0687">Ribonucleoprotein</keyword>
<proteinExistence type="inferred from homology"/>
<dbReference type="Gene3D" id="3.30.1370.30">
    <property type="match status" value="1"/>
</dbReference>
<dbReference type="SUPFAM" id="SSF56047">
    <property type="entry name" value="Ribosomal protein S8"/>
    <property type="match status" value="1"/>
</dbReference>
<dbReference type="RefSeq" id="WP_075472857.1">
    <property type="nucleotide sequence ID" value="NZ_CP135003.1"/>
</dbReference>
<accession>A0A160SW52</accession>
<dbReference type="NCBIfam" id="NF001109">
    <property type="entry name" value="PRK00136.1"/>
    <property type="match status" value="1"/>
</dbReference>
<protein>
    <recommendedName>
        <fullName evidence="4 6">Small ribosomal subunit protein uS8</fullName>
    </recommendedName>
</protein>
<evidence type="ECO:0000256" key="7">
    <source>
        <dbReference type="RuleBase" id="RU003660"/>
    </source>
</evidence>
<dbReference type="FunFam" id="3.30.1490.10:FF:000001">
    <property type="entry name" value="30S ribosomal protein S8"/>
    <property type="match status" value="1"/>
</dbReference>
<dbReference type="InterPro" id="IPR047863">
    <property type="entry name" value="Ribosomal_uS8_CS"/>
</dbReference>
<comment type="similarity">
    <text evidence="1 6 7">Belongs to the universal ribosomal protein uS8 family.</text>
</comment>
<name>A0A160SW52_BUCTT</name>
<dbReference type="GO" id="GO:0005840">
    <property type="term" value="C:ribosome"/>
    <property type="evidence" value="ECO:0007669"/>
    <property type="project" value="UniProtKB-KW"/>
</dbReference>
<dbReference type="Gene3D" id="3.30.1490.10">
    <property type="match status" value="1"/>
</dbReference>
<dbReference type="InterPro" id="IPR035987">
    <property type="entry name" value="Ribosomal_uS8_sf"/>
</dbReference>
<dbReference type="GO" id="GO:0005737">
    <property type="term" value="C:cytoplasm"/>
    <property type="evidence" value="ECO:0007669"/>
    <property type="project" value="UniProtKB-ARBA"/>
</dbReference>
<dbReference type="OrthoDB" id="9802617at2"/>
<dbReference type="AlphaFoldDB" id="A0A160SW52"/>
<evidence type="ECO:0000256" key="4">
    <source>
        <dbReference type="ARBA" id="ARBA00035258"/>
    </source>
</evidence>
<dbReference type="PANTHER" id="PTHR11758">
    <property type="entry name" value="40S RIBOSOMAL PROTEIN S15A"/>
    <property type="match status" value="1"/>
</dbReference>
<evidence type="ECO:0000313" key="8">
    <source>
        <dbReference type="EMBL" id="CUR53307.1"/>
    </source>
</evidence>
<sequence>MSIHDPVSNMLTSIRNGQMANKILIKIPFSKLKVNIAKVLFQEGYLENYSVVDVIKKNIVLYLKYFHGKPVIEKIKRISKPSLRQYHKKKDLPYIMEGLGIIIVTTSRGVMTDKKARNLGLGGEILCSVE</sequence>
<reference evidence="9" key="1">
    <citation type="submission" date="2015-10" db="EMBL/GenBank/DDBJ databases">
        <authorList>
            <person name="Manzano-Marin A."/>
            <person name="Manzano-Marin A."/>
        </authorList>
    </citation>
    <scope>NUCLEOTIDE SEQUENCE [LARGE SCALE GENOMIC DNA]</scope>
    <source>
        <strain evidence="9">BTs</strain>
    </source>
</reference>
<keyword evidence="2 6" id="KW-0689">Ribosomal protein</keyword>
<dbReference type="EMBL" id="LN890285">
    <property type="protein sequence ID" value="CUR53307.1"/>
    <property type="molecule type" value="Genomic_DNA"/>
</dbReference>
<organism evidence="8 9">
    <name type="scientific">Buchnera aphidicola subsp. Tuberolachnus salignus</name>
    <dbReference type="NCBI Taxonomy" id="98804"/>
    <lineage>
        <taxon>Bacteria</taxon>
        <taxon>Pseudomonadati</taxon>
        <taxon>Pseudomonadota</taxon>
        <taxon>Gammaproteobacteria</taxon>
        <taxon>Enterobacterales</taxon>
        <taxon>Erwiniaceae</taxon>
        <taxon>Buchnera</taxon>
    </lineage>
</organism>
<dbReference type="PATRIC" id="fig|98804.3.peg.326"/>
<evidence type="ECO:0000256" key="2">
    <source>
        <dbReference type="ARBA" id="ARBA00022980"/>
    </source>
</evidence>
<dbReference type="GO" id="GO:1990904">
    <property type="term" value="C:ribonucleoprotein complex"/>
    <property type="evidence" value="ECO:0007669"/>
    <property type="project" value="UniProtKB-KW"/>
</dbReference>
<dbReference type="GO" id="GO:0006412">
    <property type="term" value="P:translation"/>
    <property type="evidence" value="ECO:0007669"/>
    <property type="project" value="UniProtKB-UniRule"/>
</dbReference>
<dbReference type="HAMAP" id="MF_01302_B">
    <property type="entry name" value="Ribosomal_uS8_B"/>
    <property type="match status" value="1"/>
</dbReference>
<dbReference type="PROSITE" id="PS00053">
    <property type="entry name" value="RIBOSOMAL_S8"/>
    <property type="match status" value="1"/>
</dbReference>
<evidence type="ECO:0000256" key="3">
    <source>
        <dbReference type="ARBA" id="ARBA00023274"/>
    </source>
</evidence>
<dbReference type="GO" id="GO:0019843">
    <property type="term" value="F:rRNA binding"/>
    <property type="evidence" value="ECO:0007669"/>
    <property type="project" value="UniProtKB-UniRule"/>
</dbReference>
<evidence type="ECO:0000256" key="6">
    <source>
        <dbReference type="HAMAP-Rule" id="MF_01302"/>
    </source>
</evidence>
<gene>
    <name evidence="6 8" type="primary">rpsH</name>
    <name evidence="8" type="ORF">BTSPAZIEG_0348</name>
</gene>
<comment type="function">
    <text evidence="6">One of the primary rRNA binding proteins, it binds directly to 16S rRNA central domain where it helps coordinate assembly of the platform of the 30S subunit.</text>
</comment>
<evidence type="ECO:0000313" key="9">
    <source>
        <dbReference type="Proteomes" id="UP000243633"/>
    </source>
</evidence>
<evidence type="ECO:0000256" key="1">
    <source>
        <dbReference type="ARBA" id="ARBA00006471"/>
    </source>
</evidence>
<keyword evidence="9" id="KW-1185">Reference proteome</keyword>
<comment type="subunit">
    <text evidence="5 6">Part of the 30S ribosomal subunit. Contacts proteins S5 and S12.</text>
</comment>
<dbReference type="GO" id="GO:0003735">
    <property type="term" value="F:structural constituent of ribosome"/>
    <property type="evidence" value="ECO:0007669"/>
    <property type="project" value="InterPro"/>
</dbReference>
<dbReference type="Pfam" id="PF00410">
    <property type="entry name" value="Ribosomal_S8"/>
    <property type="match status" value="1"/>
</dbReference>
<dbReference type="Proteomes" id="UP000243633">
    <property type="component" value="Chromosome 1"/>
</dbReference>
<dbReference type="InterPro" id="IPR000630">
    <property type="entry name" value="Ribosomal_uS8"/>
</dbReference>
<dbReference type="STRING" id="98804.BTSPAZIEG_0348"/>
<evidence type="ECO:0000256" key="5">
    <source>
        <dbReference type="ARBA" id="ARBA00046740"/>
    </source>
</evidence>
<keyword evidence="6" id="KW-0694">RNA-binding</keyword>
<keyword evidence="6" id="KW-0699">rRNA-binding</keyword>